<dbReference type="RefSeq" id="WP_064430088.1">
    <property type="nucleotide sequence ID" value="NZ_AP019774.1"/>
</dbReference>
<keyword evidence="3 7" id="KW-0489">Methyltransferase</keyword>
<dbReference type="PANTHER" id="PTHR30481">
    <property type="entry name" value="DNA ADENINE METHYLASE"/>
    <property type="match status" value="1"/>
</dbReference>
<dbReference type="InterPro" id="IPR023095">
    <property type="entry name" value="Ade_MeTrfase_dom_2"/>
</dbReference>
<dbReference type="Gene3D" id="1.10.1020.10">
    <property type="entry name" value="Adenine-specific Methyltransferase, Domain 2"/>
    <property type="match status" value="1"/>
</dbReference>
<dbReference type="GO" id="GO:0043565">
    <property type="term" value="F:sequence-specific DNA binding"/>
    <property type="evidence" value="ECO:0007669"/>
    <property type="project" value="TreeGrafter"/>
</dbReference>
<dbReference type="Pfam" id="PF02086">
    <property type="entry name" value="MethyltransfD12"/>
    <property type="match status" value="1"/>
</dbReference>
<sequence length="283" mass="33305">MLRTPQKIRVLPLKIQGIKSKIVPYIKELFRAWDMSGIYYEPFMGSGVVGFNLSPKIAVFSDSNPHIIDFYNAIKRGDLTKDSARAFLIQEGKNLGKEGQEYYLKVRQRFNKGQNSHDFLFLNRSCFNGLMRFNSKGGFNVPYCKKDHRFTPAYITKITNQIEWVSRRIAQNDYTFLCCDFTQIFKKARGGDFTYCDPPYIGRHADYFSSWSYTHEEKLHDLLKHTQASFLLSTWHSNAYRQNPYTHHYQEYQIKLLDHFYYLGGREENRSAVKEALIQSKNF</sequence>
<keyword evidence="4 7" id="KW-0808">Transferase</keyword>
<evidence type="ECO:0000313" key="7">
    <source>
        <dbReference type="EMBL" id="BCD69580.1"/>
    </source>
</evidence>
<dbReference type="GO" id="GO:0006298">
    <property type="term" value="P:mismatch repair"/>
    <property type="evidence" value="ECO:0007669"/>
    <property type="project" value="TreeGrafter"/>
</dbReference>
<dbReference type="GO" id="GO:0032259">
    <property type="term" value="P:methylation"/>
    <property type="evidence" value="ECO:0007669"/>
    <property type="project" value="UniProtKB-KW"/>
</dbReference>
<evidence type="ECO:0000256" key="2">
    <source>
        <dbReference type="ARBA" id="ARBA00011900"/>
    </source>
</evidence>
<comment type="catalytic activity">
    <reaction evidence="6">
        <text>a 2'-deoxyadenosine in DNA + S-adenosyl-L-methionine = an N(6)-methyl-2'-deoxyadenosine in DNA + S-adenosyl-L-homocysteine + H(+)</text>
        <dbReference type="Rhea" id="RHEA:15197"/>
        <dbReference type="Rhea" id="RHEA-COMP:12418"/>
        <dbReference type="Rhea" id="RHEA-COMP:12419"/>
        <dbReference type="ChEBI" id="CHEBI:15378"/>
        <dbReference type="ChEBI" id="CHEBI:57856"/>
        <dbReference type="ChEBI" id="CHEBI:59789"/>
        <dbReference type="ChEBI" id="CHEBI:90615"/>
        <dbReference type="ChEBI" id="CHEBI:90616"/>
        <dbReference type="EC" id="2.1.1.72"/>
    </reaction>
</comment>
<keyword evidence="5" id="KW-0949">S-adenosyl-L-methionine</keyword>
<protein>
    <recommendedName>
        <fullName evidence="2">site-specific DNA-methyltransferase (adenine-specific)</fullName>
        <ecNumber evidence="2">2.1.1.72</ecNumber>
    </recommendedName>
</protein>
<accession>A0A6J4CYJ5</accession>
<dbReference type="InterPro" id="IPR012263">
    <property type="entry name" value="M_m6A_EcoRV"/>
</dbReference>
<dbReference type="InterPro" id="IPR029063">
    <property type="entry name" value="SAM-dependent_MTases_sf"/>
</dbReference>
<dbReference type="GO" id="GO:1904047">
    <property type="term" value="F:S-adenosyl-L-methionine binding"/>
    <property type="evidence" value="ECO:0007669"/>
    <property type="project" value="TreeGrafter"/>
</dbReference>
<dbReference type="InterPro" id="IPR012327">
    <property type="entry name" value="MeTrfase_D12"/>
</dbReference>
<dbReference type="OrthoDB" id="9805629at2"/>
<dbReference type="NCBIfam" id="TIGR00571">
    <property type="entry name" value="dam"/>
    <property type="match status" value="1"/>
</dbReference>
<organism evidence="7 8">
    <name type="scientific">Helicobacter suis</name>
    <dbReference type="NCBI Taxonomy" id="104628"/>
    <lineage>
        <taxon>Bacteria</taxon>
        <taxon>Pseudomonadati</taxon>
        <taxon>Campylobacterota</taxon>
        <taxon>Epsilonproteobacteria</taxon>
        <taxon>Campylobacterales</taxon>
        <taxon>Helicobacteraceae</taxon>
        <taxon>Helicobacter</taxon>
    </lineage>
</organism>
<dbReference type="PANTHER" id="PTHR30481:SF3">
    <property type="entry name" value="DNA ADENINE METHYLASE"/>
    <property type="match status" value="1"/>
</dbReference>
<dbReference type="SUPFAM" id="SSF53335">
    <property type="entry name" value="S-adenosyl-L-methionine-dependent methyltransferases"/>
    <property type="match status" value="1"/>
</dbReference>
<dbReference type="REBASE" id="344707">
    <property type="entry name" value="M.Hsu101cORF2250P"/>
</dbReference>
<dbReference type="EMBL" id="AP019774">
    <property type="protein sequence ID" value="BCD69580.1"/>
    <property type="molecule type" value="Genomic_DNA"/>
</dbReference>
<gene>
    <name evidence="7" type="ORF">SNTW_02250</name>
</gene>
<name>A0A6J4CYJ5_9HELI</name>
<evidence type="ECO:0000256" key="5">
    <source>
        <dbReference type="ARBA" id="ARBA00022691"/>
    </source>
</evidence>
<dbReference type="GO" id="GO:0009007">
    <property type="term" value="F:site-specific DNA-methyltransferase (adenine-specific) activity"/>
    <property type="evidence" value="ECO:0007669"/>
    <property type="project" value="UniProtKB-EC"/>
</dbReference>
<reference evidence="7 8" key="1">
    <citation type="submission" date="2019-06" db="EMBL/GenBank/DDBJ databases">
        <title>Complete genome sequence of Helicobacter suis SNTW101c.</title>
        <authorList>
            <person name="Rimbara E."/>
            <person name="Suzuki M."/>
            <person name="Matsui H."/>
            <person name="Nakamura M."/>
            <person name="Mori S."/>
            <person name="Shibayama K."/>
        </authorList>
    </citation>
    <scope>NUCLEOTIDE SEQUENCE [LARGE SCALE GENOMIC DNA]</scope>
    <source>
        <strain evidence="7 8">SNTW101c</strain>
    </source>
</reference>
<dbReference type="PIRSF" id="PIRSF000398">
    <property type="entry name" value="M_m6A_EcoRV"/>
    <property type="match status" value="1"/>
</dbReference>
<dbReference type="PRINTS" id="PR00505">
    <property type="entry name" value="D12N6MTFRASE"/>
</dbReference>
<evidence type="ECO:0000256" key="4">
    <source>
        <dbReference type="ARBA" id="ARBA00022679"/>
    </source>
</evidence>
<dbReference type="GO" id="GO:0009307">
    <property type="term" value="P:DNA restriction-modification system"/>
    <property type="evidence" value="ECO:0007669"/>
    <property type="project" value="InterPro"/>
</dbReference>
<dbReference type="Proteomes" id="UP000317935">
    <property type="component" value="Chromosome"/>
</dbReference>
<dbReference type="Gene3D" id="3.40.50.150">
    <property type="entry name" value="Vaccinia Virus protein VP39"/>
    <property type="match status" value="1"/>
</dbReference>
<dbReference type="EC" id="2.1.1.72" evidence="2"/>
<evidence type="ECO:0000256" key="6">
    <source>
        <dbReference type="ARBA" id="ARBA00047942"/>
    </source>
</evidence>
<evidence type="ECO:0000313" key="8">
    <source>
        <dbReference type="Proteomes" id="UP000317935"/>
    </source>
</evidence>
<dbReference type="AlphaFoldDB" id="A0A6J4CYJ5"/>
<evidence type="ECO:0000256" key="1">
    <source>
        <dbReference type="ARBA" id="ARBA00006594"/>
    </source>
</evidence>
<comment type="similarity">
    <text evidence="1">Belongs to the N(4)/N(6)-methyltransferase family.</text>
</comment>
<evidence type="ECO:0000256" key="3">
    <source>
        <dbReference type="ARBA" id="ARBA00022603"/>
    </source>
</evidence>
<proteinExistence type="inferred from homology"/>